<keyword evidence="1" id="KW-0229">DNA integration</keyword>
<keyword evidence="2 4" id="KW-0238">DNA-binding</keyword>
<dbReference type="InterPro" id="IPR050090">
    <property type="entry name" value="Tyrosine_recombinase_XerCD"/>
</dbReference>
<dbReference type="InterPro" id="IPR004107">
    <property type="entry name" value="Integrase_SAM-like_N"/>
</dbReference>
<dbReference type="InterPro" id="IPR013762">
    <property type="entry name" value="Integrase-like_cat_sf"/>
</dbReference>
<dbReference type="InterPro" id="IPR011010">
    <property type="entry name" value="DNA_brk_join_enz"/>
</dbReference>
<dbReference type="PROSITE" id="PS51900">
    <property type="entry name" value="CB"/>
    <property type="match status" value="1"/>
</dbReference>
<feature type="domain" description="Core-binding (CB)" evidence="7">
    <location>
        <begin position="78"/>
        <end position="160"/>
    </location>
</feature>
<dbReference type="AlphaFoldDB" id="A0A318SEF6"/>
<dbReference type="Proteomes" id="UP000248326">
    <property type="component" value="Unassembled WGS sequence"/>
</dbReference>
<gene>
    <name evidence="8" type="ORF">DES52_103316</name>
</gene>
<dbReference type="PANTHER" id="PTHR30349">
    <property type="entry name" value="PHAGE INTEGRASE-RELATED"/>
    <property type="match status" value="1"/>
</dbReference>
<evidence type="ECO:0000256" key="1">
    <source>
        <dbReference type="ARBA" id="ARBA00022908"/>
    </source>
</evidence>
<dbReference type="PROSITE" id="PS51898">
    <property type="entry name" value="TYR_RECOMBINASE"/>
    <property type="match status" value="1"/>
</dbReference>
<dbReference type="Gene3D" id="1.10.443.10">
    <property type="entry name" value="Intergrase catalytic core"/>
    <property type="match status" value="1"/>
</dbReference>
<dbReference type="SUPFAM" id="SSF56349">
    <property type="entry name" value="DNA breaking-rejoining enzymes"/>
    <property type="match status" value="1"/>
</dbReference>
<feature type="compositionally biased region" description="Basic and acidic residues" evidence="5">
    <location>
        <begin position="1"/>
        <end position="15"/>
    </location>
</feature>
<evidence type="ECO:0000256" key="5">
    <source>
        <dbReference type="SAM" id="MobiDB-lite"/>
    </source>
</evidence>
<feature type="domain" description="Tyr recombinase" evidence="6">
    <location>
        <begin position="187"/>
        <end position="385"/>
    </location>
</feature>
<dbReference type="OrthoDB" id="63437at2"/>
<dbReference type="GO" id="GO:0015074">
    <property type="term" value="P:DNA integration"/>
    <property type="evidence" value="ECO:0007669"/>
    <property type="project" value="InterPro"/>
</dbReference>
<evidence type="ECO:0000313" key="9">
    <source>
        <dbReference type="Proteomes" id="UP000248326"/>
    </source>
</evidence>
<evidence type="ECO:0000313" key="8">
    <source>
        <dbReference type="EMBL" id="PYE55481.1"/>
    </source>
</evidence>
<dbReference type="RefSeq" id="WP_110885810.1">
    <property type="nucleotide sequence ID" value="NZ_QJSX01000003.1"/>
</dbReference>
<evidence type="ECO:0000256" key="2">
    <source>
        <dbReference type="ARBA" id="ARBA00023125"/>
    </source>
</evidence>
<name>A0A318SEF6_9DEIO</name>
<dbReference type="Pfam" id="PF00589">
    <property type="entry name" value="Phage_integrase"/>
    <property type="match status" value="1"/>
</dbReference>
<dbReference type="GO" id="GO:0006310">
    <property type="term" value="P:DNA recombination"/>
    <property type="evidence" value="ECO:0007669"/>
    <property type="project" value="UniProtKB-KW"/>
</dbReference>
<accession>A0A318SEF6</accession>
<organism evidence="8 9">
    <name type="scientific">Deinococcus yavapaiensis KR-236</name>
    <dbReference type="NCBI Taxonomy" id="694435"/>
    <lineage>
        <taxon>Bacteria</taxon>
        <taxon>Thermotogati</taxon>
        <taxon>Deinococcota</taxon>
        <taxon>Deinococci</taxon>
        <taxon>Deinococcales</taxon>
        <taxon>Deinococcaceae</taxon>
        <taxon>Deinococcus</taxon>
    </lineage>
</organism>
<dbReference type="GO" id="GO:0003677">
    <property type="term" value="F:DNA binding"/>
    <property type="evidence" value="ECO:0007669"/>
    <property type="project" value="UniProtKB-UniRule"/>
</dbReference>
<dbReference type="Gene3D" id="1.10.150.130">
    <property type="match status" value="1"/>
</dbReference>
<dbReference type="EMBL" id="QJSX01000003">
    <property type="protein sequence ID" value="PYE55481.1"/>
    <property type="molecule type" value="Genomic_DNA"/>
</dbReference>
<dbReference type="CDD" id="cd01189">
    <property type="entry name" value="INT_ICEBs1_C_like"/>
    <property type="match status" value="1"/>
</dbReference>
<reference evidence="8 9" key="1">
    <citation type="submission" date="2018-06" db="EMBL/GenBank/DDBJ databases">
        <title>Genomic Encyclopedia of Type Strains, Phase IV (KMG-IV): sequencing the most valuable type-strain genomes for metagenomic binning, comparative biology and taxonomic classification.</title>
        <authorList>
            <person name="Goeker M."/>
        </authorList>
    </citation>
    <scope>NUCLEOTIDE SEQUENCE [LARGE SCALE GENOMIC DNA]</scope>
    <source>
        <strain evidence="8 9">DSM 18048</strain>
    </source>
</reference>
<feature type="region of interest" description="Disordered" evidence="5">
    <location>
        <begin position="1"/>
        <end position="56"/>
    </location>
</feature>
<protein>
    <submittedName>
        <fullName evidence="8">Integrase</fullName>
    </submittedName>
</protein>
<evidence type="ECO:0000259" key="7">
    <source>
        <dbReference type="PROSITE" id="PS51900"/>
    </source>
</evidence>
<evidence type="ECO:0000256" key="3">
    <source>
        <dbReference type="ARBA" id="ARBA00023172"/>
    </source>
</evidence>
<proteinExistence type="predicted"/>
<evidence type="ECO:0000259" key="6">
    <source>
        <dbReference type="PROSITE" id="PS51898"/>
    </source>
</evidence>
<comment type="caution">
    <text evidence="8">The sequence shown here is derived from an EMBL/GenBank/DDBJ whole genome shotgun (WGS) entry which is preliminary data.</text>
</comment>
<dbReference type="InterPro" id="IPR044068">
    <property type="entry name" value="CB"/>
</dbReference>
<keyword evidence="9" id="KW-1185">Reference proteome</keyword>
<evidence type="ECO:0000256" key="4">
    <source>
        <dbReference type="PROSITE-ProRule" id="PRU01248"/>
    </source>
</evidence>
<dbReference type="InterPro" id="IPR010998">
    <property type="entry name" value="Integrase_recombinase_N"/>
</dbReference>
<dbReference type="Pfam" id="PF14659">
    <property type="entry name" value="Phage_int_SAM_3"/>
    <property type="match status" value="1"/>
</dbReference>
<sequence>MTDQADRKRRERERGNGLGSVRKLPSGKWQWSLTVGFDERGKQRRKSGTAPNETAAKKALATAMAAQAKGLLASPDRITLGEWLGRWLEGRKPHVSETTYELYATRLRLYVPENLKMLRLQTVKRTHLRDLETFLASKNLAASGRAKVFEHLRAAFDEAIEQELLAVNPARGIRVKATEAEKSVKSERRKALTDDELDRFLTAAEDDALYPLFYTLFSLGLRRGEALGLRWQDVNFHTGAIRVEQQVKLLRNKPVIGPLKTAGSRRTLYGSADLLDVLGERQAKQQHDRAALGEAWQECGLIFTTALGTLMHPRNVNRSIDRLCKRAGIRHFGSHAGRYTNITHRLRGGEKLEVVSAIAGHARPSITSDLYRDVMEDEKRLSVYSLKNQRQQSR</sequence>
<keyword evidence="3" id="KW-0233">DNA recombination</keyword>
<dbReference type="InterPro" id="IPR002104">
    <property type="entry name" value="Integrase_catalytic"/>
</dbReference>
<dbReference type="PANTHER" id="PTHR30349:SF91">
    <property type="entry name" value="INTA PROTEIN"/>
    <property type="match status" value="1"/>
</dbReference>